<feature type="domain" description="Outer membrane protein beta-barrel" evidence="3">
    <location>
        <begin position="8"/>
        <end position="177"/>
    </location>
</feature>
<dbReference type="AlphaFoldDB" id="A0A258CW60"/>
<evidence type="ECO:0000256" key="1">
    <source>
        <dbReference type="ARBA" id="ARBA00022729"/>
    </source>
</evidence>
<keyword evidence="1 2" id="KW-0732">Signal</keyword>
<evidence type="ECO:0000259" key="3">
    <source>
        <dbReference type="Pfam" id="PF13505"/>
    </source>
</evidence>
<proteinExistence type="predicted"/>
<sequence length="177" mass="18746">MKTLIAASLVAGSVLAAPMFAQAQTSPDIYGSLNYGQTRTKGADTGAIQGRFGAKITPYFGVEGEVAGGVDSDRVYTPGGPARVKMEHQVAGYAVGYLPVNPNLDLTARVGYGATKFSTNNPAATQFDGSRDSWNYGVGAKYKLDGKNGIRADWTKSEYTKSDLSSNTVSVGYVRHF</sequence>
<evidence type="ECO:0000256" key="2">
    <source>
        <dbReference type="SAM" id="SignalP"/>
    </source>
</evidence>
<feature type="chain" id="PRO_5012288113" evidence="2">
    <location>
        <begin position="24"/>
        <end position="177"/>
    </location>
</feature>
<evidence type="ECO:0000313" key="4">
    <source>
        <dbReference type="EMBL" id="OYW99302.1"/>
    </source>
</evidence>
<dbReference type="InterPro" id="IPR011250">
    <property type="entry name" value="OMP/PagP_B-barrel"/>
</dbReference>
<comment type="caution">
    <text evidence="4">The sequence shown here is derived from an EMBL/GenBank/DDBJ whole genome shotgun (WGS) entry which is preliminary data.</text>
</comment>
<dbReference type="SUPFAM" id="SSF56925">
    <property type="entry name" value="OMPA-like"/>
    <property type="match status" value="1"/>
</dbReference>
<dbReference type="EMBL" id="NCDQ01000412">
    <property type="protein sequence ID" value="OYW99302.1"/>
    <property type="molecule type" value="Genomic_DNA"/>
</dbReference>
<protein>
    <submittedName>
        <fullName evidence="4">Autotransporter</fullName>
    </submittedName>
</protein>
<dbReference type="Pfam" id="PF13505">
    <property type="entry name" value="OMP_b-brl"/>
    <property type="match status" value="1"/>
</dbReference>
<dbReference type="Proteomes" id="UP000215616">
    <property type="component" value="Unassembled WGS sequence"/>
</dbReference>
<feature type="signal peptide" evidence="2">
    <location>
        <begin position="1"/>
        <end position="23"/>
    </location>
</feature>
<dbReference type="Gene3D" id="2.40.160.20">
    <property type="match status" value="1"/>
</dbReference>
<evidence type="ECO:0000313" key="5">
    <source>
        <dbReference type="Proteomes" id="UP000215616"/>
    </source>
</evidence>
<reference evidence="4 5" key="1">
    <citation type="submission" date="2017-03" db="EMBL/GenBank/DDBJ databases">
        <title>Lifting the veil on microbial sulfur biogeochemistry in mining wastewaters.</title>
        <authorList>
            <person name="Kantor R.S."/>
            <person name="Colenbrander Nelson T."/>
            <person name="Marshall S."/>
            <person name="Bennett D."/>
            <person name="Apte S."/>
            <person name="Camacho D."/>
            <person name="Thomas B.C."/>
            <person name="Warren L.A."/>
            <person name="Banfield J.F."/>
        </authorList>
    </citation>
    <scope>NUCLEOTIDE SEQUENCE [LARGE SCALE GENOMIC DNA]</scope>
    <source>
        <strain evidence="4">32-67-7</strain>
    </source>
</reference>
<organism evidence="4 5">
    <name type="scientific">Caulobacter vibrioides</name>
    <name type="common">Caulobacter crescentus</name>
    <dbReference type="NCBI Taxonomy" id="155892"/>
    <lineage>
        <taxon>Bacteria</taxon>
        <taxon>Pseudomonadati</taxon>
        <taxon>Pseudomonadota</taxon>
        <taxon>Alphaproteobacteria</taxon>
        <taxon>Caulobacterales</taxon>
        <taxon>Caulobacteraceae</taxon>
        <taxon>Caulobacter</taxon>
    </lineage>
</organism>
<accession>A0A258CW60</accession>
<name>A0A258CW60_CAUVI</name>
<dbReference type="InterPro" id="IPR027385">
    <property type="entry name" value="Beta-barrel_OMP"/>
</dbReference>
<gene>
    <name evidence="4" type="ORF">B7Z12_18320</name>
</gene>